<accession>F8NFB2</accession>
<sequence length="514" mass="59184">MAPAKKKSKRSPATLKKGNGVRMKKSWILDMSRLKYSNTCHRPPLALLYLTRISKGFRALLLSRSKTCRIWQEVLASVEGRLPSTPQYLSEPAISNGKKLEDLFSGPLSQLAKEHGEKLLPQAKLRLCSENSFQRHYYLPDIAHLQEQFNVLPQKDGEIFNYFLHQRLQLTSNIYEHAQQCLNWVQRVEDAREKERVKLVSNRKADIISRLTKAGWGDELKHVVILMASRFSLLPEVNKTEELDDGIDVCLFPEVRHLLAVEYDARVAYEYLEGDFKSILPGLVEKWYEDVLKKFEDHIRSEIEVDNDVNILELAAMRTFYGTYPWSCRSIEPIMWGDQIKDLFKACGQDPGRATVADMDRQDARVSCDQCSCSLGRVIMTWRAAVDHCISDHRRAESSSITWSLVIGREERQARAVEQSCMDHSMRKYARQHKWACLSCSHVGTKKDVISHVVSHGTPANDAMEGEHYRWKIDMLPIAVEPVMIFSKGVTNYDLRSREVDWLIEGRADYYDSD</sequence>
<dbReference type="AlphaFoldDB" id="F8NFB2"/>
<dbReference type="HOGENOM" id="CLU_010790_2_1_1"/>
<proteinExistence type="predicted"/>
<evidence type="ECO:0000313" key="1">
    <source>
        <dbReference type="EMBL" id="EGO31195.1"/>
    </source>
</evidence>
<dbReference type="GeneID" id="18814068"/>
<protein>
    <submittedName>
        <fullName evidence="1">Uncharacterized protein</fullName>
    </submittedName>
</protein>
<name>F8NFB2_SERL9</name>
<dbReference type="KEGG" id="sla:SERLADRAFT_432849"/>
<dbReference type="Proteomes" id="UP000008064">
    <property type="component" value="Unassembled WGS sequence"/>
</dbReference>
<reference evidence="1" key="1">
    <citation type="submission" date="2011-04" db="EMBL/GenBank/DDBJ databases">
        <title>Evolution of plant cell wall degrading machinery underlies the functional diversity of forest fungi.</title>
        <authorList>
            <consortium name="US DOE Joint Genome Institute (JGI-PGF)"/>
            <person name="Eastwood D.C."/>
            <person name="Floudas D."/>
            <person name="Binder M."/>
            <person name="Majcherczyk A."/>
            <person name="Schneider P."/>
            <person name="Aerts A."/>
            <person name="Asiegbu F.O."/>
            <person name="Baker S.E."/>
            <person name="Barry K."/>
            <person name="Bendiksby M."/>
            <person name="Blumentritt M."/>
            <person name="Coutinho P.M."/>
            <person name="Cullen D."/>
            <person name="Cullen D."/>
            <person name="Gathman A."/>
            <person name="Goodell B."/>
            <person name="Henrissat B."/>
            <person name="Ihrmark K."/>
            <person name="Kauserud H."/>
            <person name="Kohler A."/>
            <person name="LaButti K."/>
            <person name="Lapidus A."/>
            <person name="Lavin J.L."/>
            <person name="Lee Y.-H."/>
            <person name="Lindquist E."/>
            <person name="Lilly W."/>
            <person name="Lucas S."/>
            <person name="Morin E."/>
            <person name="Murat C."/>
            <person name="Oguiza J.A."/>
            <person name="Park J."/>
            <person name="Pisabarro A.G."/>
            <person name="Riley R."/>
            <person name="Rosling A."/>
            <person name="Salamov A."/>
            <person name="Schmidt O."/>
            <person name="Schmutz J."/>
            <person name="Skrede I."/>
            <person name="Stenlid J."/>
            <person name="Wiebenga A."/>
            <person name="Xie X."/>
            <person name="Kues U."/>
            <person name="Hibbett D.S."/>
            <person name="Hoffmeister D."/>
            <person name="Hogberg N."/>
            <person name="Martin F."/>
            <person name="Grigoriev I.V."/>
            <person name="Watkinson S.C."/>
        </authorList>
    </citation>
    <scope>NUCLEOTIDE SEQUENCE</scope>
    <source>
        <strain evidence="1">S7.9</strain>
    </source>
</reference>
<organism>
    <name type="scientific">Serpula lacrymans var. lacrymans (strain S7.9)</name>
    <name type="common">Dry rot fungus</name>
    <dbReference type="NCBI Taxonomy" id="578457"/>
    <lineage>
        <taxon>Eukaryota</taxon>
        <taxon>Fungi</taxon>
        <taxon>Dikarya</taxon>
        <taxon>Basidiomycota</taxon>
        <taxon>Agaricomycotina</taxon>
        <taxon>Agaricomycetes</taxon>
        <taxon>Agaricomycetidae</taxon>
        <taxon>Boletales</taxon>
        <taxon>Coniophorineae</taxon>
        <taxon>Serpulaceae</taxon>
        <taxon>Serpula</taxon>
    </lineage>
</organism>
<dbReference type="OrthoDB" id="2322499at2759"/>
<dbReference type="RefSeq" id="XP_007313079.1">
    <property type="nucleotide sequence ID" value="XM_007313017.1"/>
</dbReference>
<gene>
    <name evidence="1" type="ORF">SERLADRAFT_432849</name>
</gene>
<dbReference type="EMBL" id="GL945428">
    <property type="protein sequence ID" value="EGO31195.1"/>
    <property type="molecule type" value="Genomic_DNA"/>
</dbReference>